<dbReference type="InterPro" id="IPR058980">
    <property type="entry name" value="Glyco_transf_N"/>
</dbReference>
<dbReference type="EMBL" id="SDAM02002215">
    <property type="protein sequence ID" value="KAH6821256.1"/>
    <property type="molecule type" value="Genomic_DNA"/>
</dbReference>
<dbReference type="PANTHER" id="PTHR11926">
    <property type="entry name" value="GLUCOSYL/GLUCURONOSYL TRANSFERASES"/>
    <property type="match status" value="1"/>
</dbReference>
<dbReference type="GO" id="GO:0102816">
    <property type="term" value="F:UDP-D-glucose:delphinidin 3-O-glucosyl-5-O-caffeoylglucoside -O-beta-D-glucosyltransferase activity"/>
    <property type="evidence" value="ECO:0007669"/>
    <property type="project" value="UniProtKB-EC"/>
</dbReference>
<dbReference type="EC" id="2.4.1.-" evidence="8"/>
<comment type="pathway">
    <text evidence="1">Pigment biosynthesis; anthocyanin biosynthesis.</text>
</comment>
<dbReference type="Proteomes" id="UP001190926">
    <property type="component" value="Unassembled WGS sequence"/>
</dbReference>
<dbReference type="GO" id="GO:0080043">
    <property type="term" value="F:quercetin 3-O-glucosyltransferase activity"/>
    <property type="evidence" value="ECO:0007669"/>
    <property type="project" value="TreeGrafter"/>
</dbReference>
<dbReference type="SUPFAM" id="SSF53756">
    <property type="entry name" value="UDP-Glycosyltransferase/glycogen phosphorylase"/>
    <property type="match status" value="1"/>
</dbReference>
<protein>
    <recommendedName>
        <fullName evidence="8">Glycosyltransferase</fullName>
        <ecNumber evidence="8">2.4.1.-</ecNumber>
    </recommendedName>
</protein>
<evidence type="ECO:0000256" key="1">
    <source>
        <dbReference type="ARBA" id="ARBA00004935"/>
    </source>
</evidence>
<evidence type="ECO:0000256" key="2">
    <source>
        <dbReference type="ARBA" id="ARBA00009995"/>
    </source>
</evidence>
<evidence type="ECO:0000313" key="10">
    <source>
        <dbReference type="EMBL" id="KAH6821256.1"/>
    </source>
</evidence>
<dbReference type="Gene3D" id="3.40.50.2000">
    <property type="entry name" value="Glycogen Phosphorylase B"/>
    <property type="match status" value="2"/>
</dbReference>
<evidence type="ECO:0000256" key="3">
    <source>
        <dbReference type="ARBA" id="ARBA00022679"/>
    </source>
</evidence>
<keyword evidence="3 7" id="KW-0808">Transferase</keyword>
<keyword evidence="7" id="KW-0328">Glycosyltransferase</keyword>
<dbReference type="Pfam" id="PF00201">
    <property type="entry name" value="UDPGT"/>
    <property type="match status" value="1"/>
</dbReference>
<accession>A0AAD4IUA7</accession>
<evidence type="ECO:0000256" key="5">
    <source>
        <dbReference type="ARBA" id="ARBA00050360"/>
    </source>
</evidence>
<name>A0AAD4IUA7_PERFH</name>
<sequence>MATNTHIVAIPFPLQGHINPMIQLCNRLASKGVGVTIITTVSFSSRLQRRAESLSNLLINYETVPDWTPDGVEGLDVYELFFHSFRAAITSGLPDIIVKHIKTLRAVVYDSCVPWVLEIAHAKGLKGATLFTQPCTVTSVFYHVNKGSLVIPPEDDASEVSLPGMPLLGVKDLPSFVCSDNFYPSLLTLVVEQFSTFEQADWRLFNTFDKLEDEILQWMGKKYEIRTIGPTVPSMYTDKRLVGNYDYGLSLFKPKLMESACMKWLDEKEDRSVVYVSFGSIADLSEKQMEEVAWGLMESKCNFLWVVRETEQSKLPQDLVSSGLIMERGLIVNWCTQLEVLTHRAVGCFVTHCGWNSTIEALSLGVPMVAMPRWTDQTTTAKLVVDLWRTGVRAEADENEIVTKKEVAARVYEVLQGDRGDEIRTSALKWKELAIEAVSEGGSSDKNITEIARQLLNA</sequence>
<dbReference type="AlphaFoldDB" id="A0AAD4IUA7"/>
<dbReference type="InterPro" id="IPR002213">
    <property type="entry name" value="UDP_glucos_trans"/>
</dbReference>
<keyword evidence="11" id="KW-1185">Reference proteome</keyword>
<evidence type="ECO:0000313" key="11">
    <source>
        <dbReference type="Proteomes" id="UP001190926"/>
    </source>
</evidence>
<evidence type="ECO:0000259" key="9">
    <source>
        <dbReference type="Pfam" id="PF26168"/>
    </source>
</evidence>
<comment type="function">
    <text evidence="6">Catalyzes the glucosylation at the O-5 position of anthocyanidin 3-glucosides to form anthocyanidin 3,5-di-O-glucosides using UDP-glucose as sugar donor. Anthocyanidin 3,5-di-O-glucosides are molecules that are responsible for pigmentation. Also acts on anthocyanidin 3-O-(6-O-malonylglucoside). Much less active with hydroxycinnamoylglucose derivatives. No activity in the absence of the 3-O-glucoside group.</text>
</comment>
<evidence type="ECO:0000256" key="6">
    <source>
        <dbReference type="ARBA" id="ARBA00056922"/>
    </source>
</evidence>
<proteinExistence type="inferred from homology"/>
<dbReference type="InterPro" id="IPR035595">
    <property type="entry name" value="UDP_glycos_trans_CS"/>
</dbReference>
<comment type="catalytic activity">
    <reaction evidence="5">
        <text>an anthocyanidin 3-O-beta-D-glucoside + UDP-alpha-D-glucose = an anthocyanidin 3,5-di-O-beta-D-glucoside + UDP + 2 H(+)</text>
        <dbReference type="Rhea" id="RHEA:35423"/>
        <dbReference type="ChEBI" id="CHEBI:15378"/>
        <dbReference type="ChEBI" id="CHEBI:16307"/>
        <dbReference type="ChEBI" id="CHEBI:57503"/>
        <dbReference type="ChEBI" id="CHEBI:58223"/>
        <dbReference type="ChEBI" id="CHEBI:58885"/>
        <dbReference type="EC" id="2.4.1.298"/>
    </reaction>
</comment>
<dbReference type="GO" id="GO:0080044">
    <property type="term" value="F:quercetin 7-O-glucosyltransferase activity"/>
    <property type="evidence" value="ECO:0007669"/>
    <property type="project" value="TreeGrafter"/>
</dbReference>
<organism evidence="10 11">
    <name type="scientific">Perilla frutescens var. hirtella</name>
    <name type="common">Perilla citriodora</name>
    <name type="synonym">Perilla setoyensis</name>
    <dbReference type="NCBI Taxonomy" id="608512"/>
    <lineage>
        <taxon>Eukaryota</taxon>
        <taxon>Viridiplantae</taxon>
        <taxon>Streptophyta</taxon>
        <taxon>Embryophyta</taxon>
        <taxon>Tracheophyta</taxon>
        <taxon>Spermatophyta</taxon>
        <taxon>Magnoliopsida</taxon>
        <taxon>eudicotyledons</taxon>
        <taxon>Gunneridae</taxon>
        <taxon>Pentapetalae</taxon>
        <taxon>asterids</taxon>
        <taxon>lamiids</taxon>
        <taxon>Lamiales</taxon>
        <taxon>Lamiaceae</taxon>
        <taxon>Nepetoideae</taxon>
        <taxon>Elsholtzieae</taxon>
        <taxon>Perilla</taxon>
    </lineage>
</organism>
<evidence type="ECO:0000256" key="4">
    <source>
        <dbReference type="ARBA" id="ARBA00022729"/>
    </source>
</evidence>
<dbReference type="Pfam" id="PF26168">
    <property type="entry name" value="Glyco_transf_N"/>
    <property type="match status" value="1"/>
</dbReference>
<evidence type="ECO:0000256" key="7">
    <source>
        <dbReference type="RuleBase" id="RU003718"/>
    </source>
</evidence>
<dbReference type="FunFam" id="3.40.50.2000:FF:000019">
    <property type="entry name" value="Glycosyltransferase"/>
    <property type="match status" value="1"/>
</dbReference>
<reference evidence="10 11" key="1">
    <citation type="journal article" date="2021" name="Nat. Commun.">
        <title>Incipient diploidization of the medicinal plant Perilla within 10,000 years.</title>
        <authorList>
            <person name="Zhang Y."/>
            <person name="Shen Q."/>
            <person name="Leng L."/>
            <person name="Zhang D."/>
            <person name="Chen S."/>
            <person name="Shi Y."/>
            <person name="Ning Z."/>
            <person name="Chen S."/>
        </authorList>
    </citation>
    <scope>NUCLEOTIDE SEQUENCE [LARGE SCALE GENOMIC DNA]</scope>
    <source>
        <strain evidence="11">cv. PC099</strain>
    </source>
</reference>
<comment type="similarity">
    <text evidence="2 7">Belongs to the UDP-glycosyltransferase family.</text>
</comment>
<dbReference type="CDD" id="cd03784">
    <property type="entry name" value="GT1_Gtf-like"/>
    <property type="match status" value="1"/>
</dbReference>
<comment type="caution">
    <text evidence="10">The sequence shown here is derived from an EMBL/GenBank/DDBJ whole genome shotgun (WGS) entry which is preliminary data.</text>
</comment>
<gene>
    <name evidence="10" type="ORF">C2S53_017386</name>
</gene>
<evidence type="ECO:0000256" key="8">
    <source>
        <dbReference type="RuleBase" id="RU362057"/>
    </source>
</evidence>
<feature type="domain" description="Glycosyltransferase N-terminal" evidence="9">
    <location>
        <begin position="6"/>
        <end position="54"/>
    </location>
</feature>
<keyword evidence="4" id="KW-0732">Signal</keyword>
<dbReference type="PROSITE" id="PS00375">
    <property type="entry name" value="UDPGT"/>
    <property type="match status" value="1"/>
</dbReference>
<dbReference type="PANTHER" id="PTHR11926:SF1560">
    <property type="entry name" value="UDP-GLYCOSYLTRANSFERASE 74E1-RELATED"/>
    <property type="match status" value="1"/>
</dbReference>